<protein>
    <submittedName>
        <fullName evidence="1">Uncharacterized protein</fullName>
    </submittedName>
</protein>
<dbReference type="Proteomes" id="UP000580474">
    <property type="component" value="Unassembled WGS sequence"/>
</dbReference>
<evidence type="ECO:0000313" key="2">
    <source>
        <dbReference type="Proteomes" id="UP000580474"/>
    </source>
</evidence>
<comment type="caution">
    <text evidence="1">The sequence shown here is derived from an EMBL/GenBank/DDBJ whole genome shotgun (WGS) entry which is preliminary data.</text>
</comment>
<evidence type="ECO:0000313" key="1">
    <source>
        <dbReference type="EMBL" id="MBB5072842.1"/>
    </source>
</evidence>
<keyword evidence="2" id="KW-1185">Reference proteome</keyword>
<dbReference type="AlphaFoldDB" id="A0A840NUE1"/>
<organism evidence="1 2">
    <name type="scientific">Saccharopolyspora gloriosae</name>
    <dbReference type="NCBI Taxonomy" id="455344"/>
    <lineage>
        <taxon>Bacteria</taxon>
        <taxon>Bacillati</taxon>
        <taxon>Actinomycetota</taxon>
        <taxon>Actinomycetes</taxon>
        <taxon>Pseudonocardiales</taxon>
        <taxon>Pseudonocardiaceae</taxon>
        <taxon>Saccharopolyspora</taxon>
    </lineage>
</organism>
<dbReference type="EMBL" id="JACHIV010000001">
    <property type="protein sequence ID" value="MBB5072842.1"/>
    <property type="molecule type" value="Genomic_DNA"/>
</dbReference>
<proteinExistence type="predicted"/>
<gene>
    <name evidence="1" type="ORF">BJ969_005930</name>
</gene>
<sequence length="39" mass="4543">MQRLKPLLYSWTCQSPLPRRLTVGASTLKKCSRHTLIRC</sequence>
<name>A0A840NUE1_9PSEU</name>
<reference evidence="1 2" key="1">
    <citation type="submission" date="2020-08" db="EMBL/GenBank/DDBJ databases">
        <title>Sequencing the genomes of 1000 actinobacteria strains.</title>
        <authorList>
            <person name="Klenk H.-P."/>
        </authorList>
    </citation>
    <scope>NUCLEOTIDE SEQUENCE [LARGE SCALE GENOMIC DNA]</scope>
    <source>
        <strain evidence="1 2">DSM 45582</strain>
    </source>
</reference>
<accession>A0A840NUE1</accession>